<evidence type="ECO:0000256" key="1">
    <source>
        <dbReference type="ARBA" id="ARBA00009437"/>
    </source>
</evidence>
<dbReference type="Pfam" id="PF03466">
    <property type="entry name" value="LysR_substrate"/>
    <property type="match status" value="1"/>
</dbReference>
<dbReference type="PANTHER" id="PTHR30537:SF5">
    <property type="entry name" value="HTH-TYPE TRANSCRIPTIONAL ACTIVATOR TTDR-RELATED"/>
    <property type="match status" value="1"/>
</dbReference>
<dbReference type="SUPFAM" id="SSF53850">
    <property type="entry name" value="Periplasmic binding protein-like II"/>
    <property type="match status" value="1"/>
</dbReference>
<comment type="caution">
    <text evidence="6">The sequence shown here is derived from an EMBL/GenBank/DDBJ whole genome shotgun (WGS) entry which is preliminary data.</text>
</comment>
<dbReference type="Gene3D" id="3.40.190.290">
    <property type="match status" value="1"/>
</dbReference>
<dbReference type="InterPro" id="IPR058163">
    <property type="entry name" value="LysR-type_TF_proteobact-type"/>
</dbReference>
<keyword evidence="2" id="KW-0805">Transcription regulation</keyword>
<dbReference type="InterPro" id="IPR005119">
    <property type="entry name" value="LysR_subst-bd"/>
</dbReference>
<keyword evidence="3" id="KW-0238">DNA-binding</keyword>
<gene>
    <name evidence="6" type="ORF">ACFFUV_18805</name>
</gene>
<evidence type="ECO:0000313" key="6">
    <source>
        <dbReference type="EMBL" id="MFB9137025.1"/>
    </source>
</evidence>
<evidence type="ECO:0000256" key="4">
    <source>
        <dbReference type="ARBA" id="ARBA00023163"/>
    </source>
</evidence>
<evidence type="ECO:0000313" key="7">
    <source>
        <dbReference type="Proteomes" id="UP001589645"/>
    </source>
</evidence>
<dbReference type="InterPro" id="IPR036390">
    <property type="entry name" value="WH_DNA-bd_sf"/>
</dbReference>
<dbReference type="PANTHER" id="PTHR30537">
    <property type="entry name" value="HTH-TYPE TRANSCRIPTIONAL REGULATOR"/>
    <property type="match status" value="1"/>
</dbReference>
<dbReference type="Gene3D" id="1.10.10.10">
    <property type="entry name" value="Winged helix-like DNA-binding domain superfamily/Winged helix DNA-binding domain"/>
    <property type="match status" value="1"/>
</dbReference>
<keyword evidence="4" id="KW-0804">Transcription</keyword>
<dbReference type="Pfam" id="PF00126">
    <property type="entry name" value="HTH_1"/>
    <property type="match status" value="1"/>
</dbReference>
<name>A0ABV5HS01_9VIBR</name>
<evidence type="ECO:0000256" key="2">
    <source>
        <dbReference type="ARBA" id="ARBA00023015"/>
    </source>
</evidence>
<dbReference type="SUPFAM" id="SSF46785">
    <property type="entry name" value="Winged helix' DNA-binding domain"/>
    <property type="match status" value="1"/>
</dbReference>
<dbReference type="PROSITE" id="PS50931">
    <property type="entry name" value="HTH_LYSR"/>
    <property type="match status" value="1"/>
</dbReference>
<accession>A0ABV5HS01</accession>
<protein>
    <submittedName>
        <fullName evidence="6">LysR family transcriptional regulator</fullName>
    </submittedName>
</protein>
<reference evidence="6 7" key="1">
    <citation type="submission" date="2024-09" db="EMBL/GenBank/DDBJ databases">
        <authorList>
            <person name="Sun Q."/>
            <person name="Mori K."/>
        </authorList>
    </citation>
    <scope>NUCLEOTIDE SEQUENCE [LARGE SCALE GENOMIC DNA]</scope>
    <source>
        <strain evidence="6 7">CECT 8064</strain>
    </source>
</reference>
<dbReference type="InterPro" id="IPR000847">
    <property type="entry name" value="LysR_HTH_N"/>
</dbReference>
<organism evidence="6 7">
    <name type="scientific">Vibrio olivae</name>
    <dbReference type="NCBI Taxonomy" id="1243002"/>
    <lineage>
        <taxon>Bacteria</taxon>
        <taxon>Pseudomonadati</taxon>
        <taxon>Pseudomonadota</taxon>
        <taxon>Gammaproteobacteria</taxon>
        <taxon>Vibrionales</taxon>
        <taxon>Vibrionaceae</taxon>
        <taxon>Vibrio</taxon>
    </lineage>
</organism>
<proteinExistence type="inferred from homology"/>
<evidence type="ECO:0000259" key="5">
    <source>
        <dbReference type="PROSITE" id="PS50931"/>
    </source>
</evidence>
<evidence type="ECO:0000256" key="3">
    <source>
        <dbReference type="ARBA" id="ARBA00023125"/>
    </source>
</evidence>
<dbReference type="EMBL" id="JBHMEP010000008">
    <property type="protein sequence ID" value="MFB9137025.1"/>
    <property type="molecule type" value="Genomic_DNA"/>
</dbReference>
<feature type="domain" description="HTH lysR-type" evidence="5">
    <location>
        <begin position="4"/>
        <end position="61"/>
    </location>
</feature>
<dbReference type="RefSeq" id="WP_390195841.1">
    <property type="nucleotide sequence ID" value="NZ_JBHMEP010000008.1"/>
</dbReference>
<comment type="similarity">
    <text evidence="1">Belongs to the LysR transcriptional regulatory family.</text>
</comment>
<dbReference type="InterPro" id="IPR036388">
    <property type="entry name" value="WH-like_DNA-bd_sf"/>
</dbReference>
<sequence>MELPPIQELHAFQQVAKHLSFSKAAEALSISPSTLSHLIRSLEERLQTRLFNRTTRSVSLTESGQRFFTQVNQVLNHLKGAINNLSAEKDQPQGLVRLSVNEVVAGFVLDKLNADFAAQYPDIELDISVDNHLIDIVSEGFDAGIRLKNTIPQDMIAVSMMTNFRFVTVASKHYVQTYGEPKTPQDLLRHNCLGYKFQSGRRYEWEYKNGNDIQTLRTRGSITTNSPAILLKAVNDNLGIAMIAEPLIRHELESQQLVRLLEPWTIDWPDLYVYFPKNRNMPTALRAVIDALKA</sequence>
<keyword evidence="7" id="KW-1185">Reference proteome</keyword>
<dbReference type="Proteomes" id="UP001589645">
    <property type="component" value="Unassembled WGS sequence"/>
</dbReference>